<evidence type="ECO:0000259" key="3">
    <source>
        <dbReference type="PROSITE" id="PS51186"/>
    </source>
</evidence>
<dbReference type="GO" id="GO:0016747">
    <property type="term" value="F:acyltransferase activity, transferring groups other than amino-acyl groups"/>
    <property type="evidence" value="ECO:0007669"/>
    <property type="project" value="InterPro"/>
</dbReference>
<accession>A0A269Y0Q9</accession>
<gene>
    <name evidence="4" type="ORF">B8X00_04000</name>
</gene>
<dbReference type="InterPro" id="IPR000182">
    <property type="entry name" value="GNAT_dom"/>
</dbReference>
<dbReference type="OrthoDB" id="572496at2"/>
<dbReference type="PROSITE" id="PS51186">
    <property type="entry name" value="GNAT"/>
    <property type="match status" value="1"/>
</dbReference>
<dbReference type="PANTHER" id="PTHR43800:SF1">
    <property type="entry name" value="PEPTIDYL-LYSINE N-ACETYLTRANSFERASE YJAB"/>
    <property type="match status" value="1"/>
</dbReference>
<evidence type="ECO:0000256" key="2">
    <source>
        <dbReference type="ARBA" id="ARBA00023315"/>
    </source>
</evidence>
<keyword evidence="1" id="KW-0808">Transferase</keyword>
<dbReference type="CDD" id="cd04301">
    <property type="entry name" value="NAT_SF"/>
    <property type="match status" value="1"/>
</dbReference>
<dbReference type="RefSeq" id="WP_095349294.1">
    <property type="nucleotide sequence ID" value="NZ_JBDNMF010000044.1"/>
</dbReference>
<proteinExistence type="predicted"/>
<evidence type="ECO:0000313" key="4">
    <source>
        <dbReference type="EMBL" id="PAK79040.1"/>
    </source>
</evidence>
<reference evidence="4 5" key="1">
    <citation type="submission" date="2017-04" db="EMBL/GenBank/DDBJ databases">
        <title>Kefir bacterial isolates.</title>
        <authorList>
            <person name="Kim Y."/>
            <person name="Blasche S."/>
            <person name="Patil K.R."/>
        </authorList>
    </citation>
    <scope>NUCLEOTIDE SEQUENCE [LARGE SCALE GENOMIC DNA]</scope>
    <source>
        <strain evidence="4 5">KR</strain>
    </source>
</reference>
<protein>
    <recommendedName>
        <fullName evidence="3">N-acetyltransferase domain-containing protein</fullName>
    </recommendedName>
</protein>
<comment type="caution">
    <text evidence="4">The sequence shown here is derived from an EMBL/GenBank/DDBJ whole genome shotgun (WGS) entry which is preliminary data.</text>
</comment>
<feature type="domain" description="N-acetyltransferase" evidence="3">
    <location>
        <begin position="24"/>
        <end position="174"/>
    </location>
</feature>
<dbReference type="PANTHER" id="PTHR43800">
    <property type="entry name" value="PEPTIDYL-LYSINE N-ACETYLTRANSFERASE YJAB"/>
    <property type="match status" value="1"/>
</dbReference>
<dbReference type="InterPro" id="IPR016181">
    <property type="entry name" value="Acyl_CoA_acyltransferase"/>
</dbReference>
<dbReference type="Gene3D" id="3.40.630.30">
    <property type="match status" value="1"/>
</dbReference>
<dbReference type="Pfam" id="PF00583">
    <property type="entry name" value="Acetyltransf_1"/>
    <property type="match status" value="1"/>
</dbReference>
<evidence type="ECO:0000313" key="5">
    <source>
        <dbReference type="Proteomes" id="UP000216151"/>
    </source>
</evidence>
<keyword evidence="5" id="KW-1185">Reference proteome</keyword>
<keyword evidence="2" id="KW-0012">Acyltransferase</keyword>
<dbReference type="AlphaFoldDB" id="A0A269Y0Q9"/>
<sequence length="201" mass="20750">MAHPHPARPTGTAGNPATGACLPCTIRPACLADAPHLPALERDAAQAFASIPELAWLAGGDVLPLAEHTASIAAQACWVAPSAAGPLLGFVTAHPYGQDLHIQEMSVTRAAQGQGLGRRLLHAVCTAAQKRGLQRVTLTTFVNVPWNAPFYASAGFCHVPDAALDARLASILADEHATGLAAIPRCAMQYAVPAAAECVSK</sequence>
<dbReference type="Proteomes" id="UP000216151">
    <property type="component" value="Unassembled WGS sequence"/>
</dbReference>
<dbReference type="EMBL" id="NCXK01000002">
    <property type="protein sequence ID" value="PAK79040.1"/>
    <property type="molecule type" value="Genomic_DNA"/>
</dbReference>
<organism evidence="4 5">
    <name type="scientific">Acetobacter fabarum</name>
    <dbReference type="NCBI Taxonomy" id="483199"/>
    <lineage>
        <taxon>Bacteria</taxon>
        <taxon>Pseudomonadati</taxon>
        <taxon>Pseudomonadota</taxon>
        <taxon>Alphaproteobacteria</taxon>
        <taxon>Acetobacterales</taxon>
        <taxon>Acetobacteraceae</taxon>
        <taxon>Acetobacter</taxon>
    </lineage>
</organism>
<dbReference type="SUPFAM" id="SSF55729">
    <property type="entry name" value="Acyl-CoA N-acyltransferases (Nat)"/>
    <property type="match status" value="1"/>
</dbReference>
<evidence type="ECO:0000256" key="1">
    <source>
        <dbReference type="ARBA" id="ARBA00022679"/>
    </source>
</evidence>
<name>A0A269Y0Q9_9PROT</name>